<dbReference type="EMBL" id="MTBO01000002">
    <property type="protein sequence ID" value="OSI18478.1"/>
    <property type="molecule type" value="Genomic_DNA"/>
</dbReference>
<proteinExistence type="predicted"/>
<dbReference type="AlphaFoldDB" id="A0A1X3DEX9"/>
<evidence type="ECO:0000313" key="2">
    <source>
        <dbReference type="Proteomes" id="UP000193118"/>
    </source>
</evidence>
<protein>
    <submittedName>
        <fullName evidence="1">Uncharacterized protein</fullName>
    </submittedName>
</protein>
<comment type="caution">
    <text evidence="1">The sequence shown here is derived from an EMBL/GenBank/DDBJ whole genome shotgun (WGS) entry which is preliminary data.</text>
</comment>
<sequence>MELLNNDKVDKKRCIKSAGADCTPFMLIWIIYSSNNLNYEKLFDKRLIKYQDNKMLNFSLATGFRYQGACREGQLGLPEFTVEAVWHSVQAKDFRRPPGKYGKAV</sequence>
<accession>A0A1X3DEX9</accession>
<name>A0A1X3DEX9_9NEIS</name>
<reference evidence="2" key="1">
    <citation type="submission" date="2017-01" db="EMBL/GenBank/DDBJ databases">
        <authorList>
            <person name="Wolfgang W.J."/>
            <person name="Cole J."/>
            <person name="Wroblewski D."/>
            <person name="Mcginnis J."/>
            <person name="Musser K.A."/>
        </authorList>
    </citation>
    <scope>NUCLEOTIDE SEQUENCE [LARGE SCALE GENOMIC DNA]</scope>
    <source>
        <strain evidence="2">DSM 19151</strain>
    </source>
</reference>
<keyword evidence="2" id="KW-1185">Reference proteome</keyword>
<gene>
    <name evidence="1" type="ORF">BWD09_01495</name>
</gene>
<organism evidence="1 2">
    <name type="scientific">Neisseria dentiae</name>
    <dbReference type="NCBI Taxonomy" id="194197"/>
    <lineage>
        <taxon>Bacteria</taxon>
        <taxon>Pseudomonadati</taxon>
        <taxon>Pseudomonadota</taxon>
        <taxon>Betaproteobacteria</taxon>
        <taxon>Neisseriales</taxon>
        <taxon>Neisseriaceae</taxon>
        <taxon>Neisseria</taxon>
    </lineage>
</organism>
<evidence type="ECO:0000313" key="1">
    <source>
        <dbReference type="EMBL" id="OSI18478.1"/>
    </source>
</evidence>
<dbReference type="Proteomes" id="UP000193118">
    <property type="component" value="Unassembled WGS sequence"/>
</dbReference>